<keyword evidence="4 7" id="KW-0238">DNA-binding</keyword>
<dbReference type="AlphaFoldDB" id="A0A4V2Q8M5"/>
<keyword evidence="2" id="KW-0663">Pyridoxal phosphate</keyword>
<dbReference type="GO" id="GO:0003824">
    <property type="term" value="F:catalytic activity"/>
    <property type="evidence" value="ECO:0007669"/>
    <property type="project" value="UniProtKB-ARBA"/>
</dbReference>
<dbReference type="Pfam" id="PF00392">
    <property type="entry name" value="GntR"/>
    <property type="match status" value="1"/>
</dbReference>
<accession>A0A4V2Q8M5</accession>
<dbReference type="PANTHER" id="PTHR46577">
    <property type="entry name" value="HTH-TYPE TRANSCRIPTIONAL REGULATORY PROTEIN GABR"/>
    <property type="match status" value="1"/>
</dbReference>
<dbReference type="Gene3D" id="1.10.10.10">
    <property type="entry name" value="Winged helix-like DNA-binding domain superfamily/Winged helix DNA-binding domain"/>
    <property type="match status" value="1"/>
</dbReference>
<sequence length="460" mass="51407">MPVNSFENYPMTWKPHISKKGNVPLYIELARALEQDVRNGKLNPNDKLPPQRELADYLDVNLSTIARAFKLCTAKGLISGEVGRGTYISSDVLSNFPMLDQCGLDHCINLGASHPLYEQNKYIIDTLKHIIKKVNISSLFEYAEPSGRLRHKQSGQSWLSQFGLHVTAEKILISSGLQNSLAIILTSLFRFGDKIVTNSVVYPGIKNIASSLGIQLIPIPYIGENMNIDYLIQLCKNERIKGIYVIPDHHNPTAIYMSEKERGDLASIIRQYGLICIEDATYSFLSASPYTPITSMVPEQSIYISTVSNSLSAGLRVAFLSMPSPYLEQLKKGNSDINVMSAPLEVEVTSQLISTGVAQKIVQEKITRLQQRNKLVDQYLSGYSVHGTLNSQFRWLTLPLKWTGKQFEMRAKENGVQVFCCERFIVGSAVVEPAIRLAVSTPKNTDELESGLQILRHLLE</sequence>
<evidence type="ECO:0000256" key="1">
    <source>
        <dbReference type="ARBA" id="ARBA00005384"/>
    </source>
</evidence>
<evidence type="ECO:0000256" key="2">
    <source>
        <dbReference type="ARBA" id="ARBA00022898"/>
    </source>
</evidence>
<dbReference type="PROSITE" id="PS50949">
    <property type="entry name" value="HTH_GNTR"/>
    <property type="match status" value="1"/>
</dbReference>
<dbReference type="Gene3D" id="3.40.640.10">
    <property type="entry name" value="Type I PLP-dependent aspartate aminotransferase-like (Major domain)"/>
    <property type="match status" value="1"/>
</dbReference>
<reference evidence="7 8" key="1">
    <citation type="submission" date="2019-03" db="EMBL/GenBank/DDBJ databases">
        <title>Genomic Encyclopedia of Type Strains, Phase IV (KMG-IV): sequencing the most valuable type-strain genomes for metagenomic binning, comparative biology and taxonomic classification.</title>
        <authorList>
            <person name="Goeker M."/>
        </authorList>
    </citation>
    <scope>NUCLEOTIDE SEQUENCE [LARGE SCALE GENOMIC DNA]</scope>
    <source>
        <strain evidence="7 8">DSM 15969</strain>
    </source>
</reference>
<keyword evidence="8" id="KW-1185">Reference proteome</keyword>
<dbReference type="InterPro" id="IPR051446">
    <property type="entry name" value="HTH_trans_reg/aminotransferase"/>
</dbReference>
<evidence type="ECO:0000259" key="6">
    <source>
        <dbReference type="PROSITE" id="PS50949"/>
    </source>
</evidence>
<dbReference type="InterPro" id="IPR000524">
    <property type="entry name" value="Tscrpt_reg_HTH_GntR"/>
</dbReference>
<dbReference type="Pfam" id="PF00155">
    <property type="entry name" value="Aminotran_1_2"/>
    <property type="match status" value="1"/>
</dbReference>
<dbReference type="CDD" id="cd07377">
    <property type="entry name" value="WHTH_GntR"/>
    <property type="match status" value="1"/>
</dbReference>
<evidence type="ECO:0000313" key="8">
    <source>
        <dbReference type="Proteomes" id="UP000295063"/>
    </source>
</evidence>
<proteinExistence type="inferred from homology"/>
<dbReference type="Proteomes" id="UP000295063">
    <property type="component" value="Unassembled WGS sequence"/>
</dbReference>
<gene>
    <name evidence="7" type="ORF">EV210_106211</name>
</gene>
<dbReference type="RefSeq" id="WP_132079784.1">
    <property type="nucleotide sequence ID" value="NZ_SLUI01000006.1"/>
</dbReference>
<comment type="similarity">
    <text evidence="1">In the C-terminal section; belongs to the class-I pyridoxal-phosphate-dependent aminotransferase family.</text>
</comment>
<dbReference type="GO" id="GO:0003677">
    <property type="term" value="F:DNA binding"/>
    <property type="evidence" value="ECO:0007669"/>
    <property type="project" value="UniProtKB-KW"/>
</dbReference>
<dbReference type="InterPro" id="IPR015424">
    <property type="entry name" value="PyrdxlP-dep_Trfase"/>
</dbReference>
<dbReference type="InterPro" id="IPR036390">
    <property type="entry name" value="WH_DNA-bd_sf"/>
</dbReference>
<dbReference type="GO" id="GO:0030170">
    <property type="term" value="F:pyridoxal phosphate binding"/>
    <property type="evidence" value="ECO:0007669"/>
    <property type="project" value="InterPro"/>
</dbReference>
<comment type="caution">
    <text evidence="7">The sequence shown here is derived from an EMBL/GenBank/DDBJ whole genome shotgun (WGS) entry which is preliminary data.</text>
</comment>
<dbReference type="InterPro" id="IPR036388">
    <property type="entry name" value="WH-like_DNA-bd_sf"/>
</dbReference>
<dbReference type="GO" id="GO:0003700">
    <property type="term" value="F:DNA-binding transcription factor activity"/>
    <property type="evidence" value="ECO:0007669"/>
    <property type="project" value="InterPro"/>
</dbReference>
<dbReference type="OrthoDB" id="9808770at2"/>
<evidence type="ECO:0000256" key="5">
    <source>
        <dbReference type="ARBA" id="ARBA00023163"/>
    </source>
</evidence>
<evidence type="ECO:0000256" key="4">
    <source>
        <dbReference type="ARBA" id="ARBA00023125"/>
    </source>
</evidence>
<name>A0A4V2Q8M5_9FIRM</name>
<dbReference type="Gene3D" id="3.90.1150.10">
    <property type="entry name" value="Aspartate Aminotransferase, domain 1"/>
    <property type="match status" value="1"/>
</dbReference>
<dbReference type="SUPFAM" id="SSF53383">
    <property type="entry name" value="PLP-dependent transferases"/>
    <property type="match status" value="1"/>
</dbReference>
<dbReference type="PANTHER" id="PTHR46577:SF1">
    <property type="entry name" value="HTH-TYPE TRANSCRIPTIONAL REGULATORY PROTEIN GABR"/>
    <property type="match status" value="1"/>
</dbReference>
<dbReference type="InterPro" id="IPR015422">
    <property type="entry name" value="PyrdxlP-dep_Trfase_small"/>
</dbReference>
<evidence type="ECO:0000256" key="3">
    <source>
        <dbReference type="ARBA" id="ARBA00023015"/>
    </source>
</evidence>
<organism evidence="7 8">
    <name type="scientific">Anaerospora hongkongensis</name>
    <dbReference type="NCBI Taxonomy" id="244830"/>
    <lineage>
        <taxon>Bacteria</taxon>
        <taxon>Bacillati</taxon>
        <taxon>Bacillota</taxon>
        <taxon>Negativicutes</taxon>
        <taxon>Selenomonadales</taxon>
        <taxon>Sporomusaceae</taxon>
        <taxon>Anaerospora</taxon>
    </lineage>
</organism>
<dbReference type="SUPFAM" id="SSF46785">
    <property type="entry name" value="Winged helix' DNA-binding domain"/>
    <property type="match status" value="1"/>
</dbReference>
<dbReference type="InterPro" id="IPR015421">
    <property type="entry name" value="PyrdxlP-dep_Trfase_major"/>
</dbReference>
<dbReference type="CDD" id="cd00609">
    <property type="entry name" value="AAT_like"/>
    <property type="match status" value="1"/>
</dbReference>
<dbReference type="InterPro" id="IPR004839">
    <property type="entry name" value="Aminotransferase_I/II_large"/>
</dbReference>
<feature type="domain" description="HTH gntR-type" evidence="6">
    <location>
        <begin position="23"/>
        <end position="91"/>
    </location>
</feature>
<dbReference type="EMBL" id="SLUI01000006">
    <property type="protein sequence ID" value="TCL37342.1"/>
    <property type="molecule type" value="Genomic_DNA"/>
</dbReference>
<keyword evidence="5" id="KW-0804">Transcription</keyword>
<dbReference type="SMART" id="SM00345">
    <property type="entry name" value="HTH_GNTR"/>
    <property type="match status" value="1"/>
</dbReference>
<protein>
    <submittedName>
        <fullName evidence="7">DNA-binding transcriptional MocR family regulator</fullName>
    </submittedName>
</protein>
<evidence type="ECO:0000313" key="7">
    <source>
        <dbReference type="EMBL" id="TCL37342.1"/>
    </source>
</evidence>
<keyword evidence="3" id="KW-0805">Transcription regulation</keyword>